<proteinExistence type="inferred from homology"/>
<accession>A0A1B1YAP5</accession>
<evidence type="ECO:0000256" key="5">
    <source>
        <dbReference type="PIRNR" id="PIRNR038471"/>
    </source>
</evidence>
<organism evidence="8 9">
    <name type="scientific">Thermoclostridium stercorarium subsp. thermolacticum DSM 2910</name>
    <dbReference type="NCBI Taxonomy" id="1121336"/>
    <lineage>
        <taxon>Bacteria</taxon>
        <taxon>Bacillati</taxon>
        <taxon>Bacillota</taxon>
        <taxon>Clostridia</taxon>
        <taxon>Eubacteriales</taxon>
        <taxon>Oscillospiraceae</taxon>
        <taxon>Thermoclostridium</taxon>
    </lineage>
</organism>
<dbReference type="Gene3D" id="2.40.10.340">
    <property type="entry name" value="Rod shape-determining protein MreC, domain 1"/>
    <property type="match status" value="1"/>
</dbReference>
<dbReference type="NCBIfam" id="TIGR00219">
    <property type="entry name" value="mreC"/>
    <property type="match status" value="1"/>
</dbReference>
<evidence type="ECO:0000256" key="6">
    <source>
        <dbReference type="SAM" id="Coils"/>
    </source>
</evidence>
<dbReference type="Pfam" id="PF04085">
    <property type="entry name" value="MreC"/>
    <property type="match status" value="1"/>
</dbReference>
<feature type="domain" description="Rod shape-determining protein MreC beta-barrel core" evidence="7">
    <location>
        <begin position="121"/>
        <end position="271"/>
    </location>
</feature>
<dbReference type="PANTHER" id="PTHR34138">
    <property type="entry name" value="CELL SHAPE-DETERMINING PROTEIN MREC"/>
    <property type="match status" value="1"/>
</dbReference>
<dbReference type="PANTHER" id="PTHR34138:SF1">
    <property type="entry name" value="CELL SHAPE-DETERMINING PROTEIN MREC"/>
    <property type="match status" value="1"/>
</dbReference>
<evidence type="ECO:0000256" key="1">
    <source>
        <dbReference type="ARBA" id="ARBA00009369"/>
    </source>
</evidence>
<name>A0A1B1YAP5_THEST</name>
<protein>
    <recommendedName>
        <fullName evidence="2 5">Cell shape-determining protein MreC</fullName>
    </recommendedName>
    <alternativeName>
        <fullName evidence="4 5">Cell shape protein MreC</fullName>
    </alternativeName>
</protein>
<dbReference type="GO" id="GO:0005886">
    <property type="term" value="C:plasma membrane"/>
    <property type="evidence" value="ECO:0007669"/>
    <property type="project" value="TreeGrafter"/>
</dbReference>
<dbReference type="InterPro" id="IPR042175">
    <property type="entry name" value="Cell/Rod_MreC_2"/>
</dbReference>
<comment type="similarity">
    <text evidence="1 5">Belongs to the MreC family.</text>
</comment>
<keyword evidence="3 5" id="KW-0133">Cell shape</keyword>
<evidence type="ECO:0000256" key="2">
    <source>
        <dbReference type="ARBA" id="ARBA00013855"/>
    </source>
</evidence>
<gene>
    <name evidence="8" type="ORF">CSTERTH_01765</name>
</gene>
<evidence type="ECO:0000256" key="4">
    <source>
        <dbReference type="ARBA" id="ARBA00032089"/>
    </source>
</evidence>
<evidence type="ECO:0000259" key="7">
    <source>
        <dbReference type="Pfam" id="PF04085"/>
    </source>
</evidence>
<dbReference type="GO" id="GO:0008360">
    <property type="term" value="P:regulation of cell shape"/>
    <property type="evidence" value="ECO:0007669"/>
    <property type="project" value="UniProtKB-KW"/>
</dbReference>
<dbReference type="EMBL" id="CP014672">
    <property type="protein sequence ID" value="ANW97850.1"/>
    <property type="molecule type" value="Genomic_DNA"/>
</dbReference>
<evidence type="ECO:0000313" key="9">
    <source>
        <dbReference type="Proteomes" id="UP000092971"/>
    </source>
</evidence>
<feature type="coiled-coil region" evidence="6">
    <location>
        <begin position="68"/>
        <end position="115"/>
    </location>
</feature>
<reference evidence="8 9" key="1">
    <citation type="submission" date="2016-02" db="EMBL/GenBank/DDBJ databases">
        <title>Comparison of Clostridium stercorarium subspecies using comparative genomics and transcriptomics.</title>
        <authorList>
            <person name="Schellenberg J."/>
            <person name="Thallinger G."/>
            <person name="Levin D.B."/>
            <person name="Zhang X."/>
            <person name="Alvare G."/>
            <person name="Fristensky B."/>
            <person name="Sparling R."/>
        </authorList>
    </citation>
    <scope>NUCLEOTIDE SEQUENCE [LARGE SCALE GENOMIC DNA]</scope>
    <source>
        <strain evidence="8 9">DSM 2910</strain>
    </source>
</reference>
<keyword evidence="6" id="KW-0175">Coiled coil</keyword>
<dbReference type="InterPro" id="IPR042177">
    <property type="entry name" value="Cell/Rod_1"/>
</dbReference>
<evidence type="ECO:0000313" key="8">
    <source>
        <dbReference type="EMBL" id="ANW97850.1"/>
    </source>
</evidence>
<dbReference type="AlphaFoldDB" id="A0A1B1YAP5"/>
<dbReference type="PIRSF" id="PIRSF038471">
    <property type="entry name" value="MreC"/>
    <property type="match status" value="1"/>
</dbReference>
<dbReference type="Gene3D" id="2.40.10.350">
    <property type="entry name" value="Rod shape-determining protein MreC, domain 2"/>
    <property type="match status" value="1"/>
</dbReference>
<sequence>MRRIFSNKIFIISAVVVLIFVLAALTAGENSRMNVVRNVLTVPLSPLQKGIVGVSNWVKDSINFFREVRTAREENKELKKKLQQMEQELENVYRLQKENENLRKLLDFKEQFTQEIVGCNIIAKDSGNLFETFTIDRGSRDGISVNDPVINANGLVGRVAKVDLFTSKVVSIIDTESSVSARLSKSRDLVILRGDSQLRTQGLCRLDYIPPDVEVAVGDTVETSGLSSIYPKGIIIGEIVQIVKNEGQFDYYAIVKPAVDFRRLEEVVVIKVGAEQGNGDD</sequence>
<dbReference type="Proteomes" id="UP000092971">
    <property type="component" value="Chromosome"/>
</dbReference>
<dbReference type="InterPro" id="IPR055342">
    <property type="entry name" value="MreC_beta-barrel_core"/>
</dbReference>
<evidence type="ECO:0000256" key="3">
    <source>
        <dbReference type="ARBA" id="ARBA00022960"/>
    </source>
</evidence>
<dbReference type="RefSeq" id="WP_015358053.1">
    <property type="nucleotide sequence ID" value="NZ_CP014672.1"/>
</dbReference>
<dbReference type="InterPro" id="IPR007221">
    <property type="entry name" value="MreC"/>
</dbReference>
<comment type="function">
    <text evidence="5">Involved in formation and maintenance of cell shape.</text>
</comment>